<reference evidence="7 8" key="1">
    <citation type="journal article" date="2016" name="Nat. Commun.">
        <title>Thousands of microbial genomes shed light on interconnected biogeochemical processes in an aquifer system.</title>
        <authorList>
            <person name="Anantharaman K."/>
            <person name="Brown C.T."/>
            <person name="Hug L.A."/>
            <person name="Sharon I."/>
            <person name="Castelle C.J."/>
            <person name="Probst A.J."/>
            <person name="Thomas B.C."/>
            <person name="Singh A."/>
            <person name="Wilkins M.J."/>
            <person name="Karaoz U."/>
            <person name="Brodie E.L."/>
            <person name="Williams K.H."/>
            <person name="Hubbard S.S."/>
            <person name="Banfield J.F."/>
        </authorList>
    </citation>
    <scope>NUCLEOTIDE SEQUENCE [LARGE SCALE GENOMIC DNA]</scope>
</reference>
<organism evidence="7 8">
    <name type="scientific">Candidatus Fischerbacteria bacterium RBG_13_37_8</name>
    <dbReference type="NCBI Taxonomy" id="1817863"/>
    <lineage>
        <taxon>Bacteria</taxon>
        <taxon>Candidatus Fischeribacteriota</taxon>
    </lineage>
</organism>
<dbReference type="Gene3D" id="2.60.200.20">
    <property type="match status" value="1"/>
</dbReference>
<protein>
    <recommendedName>
        <fullName evidence="9">Sigma-54 factor interaction domain-containing protein</fullName>
    </recommendedName>
</protein>
<dbReference type="InterPro" id="IPR000253">
    <property type="entry name" value="FHA_dom"/>
</dbReference>
<dbReference type="AlphaFoldDB" id="A0A1F5VTZ9"/>
<sequence>MIFLFKNRKKDKRCSTDKLIILKERGIIGRGEEADYYLSHSSISRKHCEIGIIEGALMLKDLGSKNGTLVNNIRIKEIILNCGDMIQIGELHYKVENKKGKYVLTICERDKVMDNFKYYNIKESTSKFLDISDSKSTKEYKGQRCSQVLSNLRKKLGCSAIFLFELSPCNLVIREKDIADSYILSSTVINFMQEKYSSLSILNDKKMSLFYNKKLIEKVAIRGIWAPKDLTNKSLSLTGCYEYSVYCVPLGKHEDNVILLYAFWIEGCQSILQAEKDIQHFAEIIEPLTEHEWKDLSNHEIRHMQMSLSEPIIGCSPELLKTMKLIINVAATDFAVVLLGPRGCGKTTFARAIHELSHRKKYPFKAFNCANFQSTLIESELFGSKRGAYTGAIERTGHLVEANEGTIFIDSLESCSTEIQAKLLDVLEGRSFHIVGSNKDMYINVRFIAAINENPHALIKNDKLRLDFMDRIGVQFINIPPLWQRMEDIPELALYLLEREKKKCARVSKLKGFTSESIKALQSYYWPGNIRELCNVISRLLIHVKNDVTTEQDIINAINMSLEQNEFPILDNLFSLPYNEACKTFKSLYVQRKLAEASNNKSKAARFAKLTRRAFYQILNKKSKSN</sequence>
<dbReference type="PANTHER" id="PTHR32071:SF121">
    <property type="entry name" value="SIGMA L-DEPENDENT TRANSCRIPTIONAL REGULATOR YQIR-RELATED"/>
    <property type="match status" value="1"/>
</dbReference>
<evidence type="ECO:0000256" key="4">
    <source>
        <dbReference type="ARBA" id="ARBA00023163"/>
    </source>
</evidence>
<keyword evidence="3" id="KW-0805">Transcription regulation</keyword>
<dbReference type="PROSITE" id="PS50006">
    <property type="entry name" value="FHA_DOMAIN"/>
    <property type="match status" value="1"/>
</dbReference>
<keyword evidence="2" id="KW-0067">ATP-binding</keyword>
<dbReference type="STRING" id="1817863.A2Y62_17940"/>
<accession>A0A1F5VTZ9</accession>
<gene>
    <name evidence="7" type="ORF">A2Y62_17940</name>
</gene>
<keyword evidence="4" id="KW-0804">Transcription</keyword>
<dbReference type="Pfam" id="PF00498">
    <property type="entry name" value="FHA"/>
    <property type="match status" value="1"/>
</dbReference>
<dbReference type="Gene3D" id="1.10.8.60">
    <property type="match status" value="1"/>
</dbReference>
<evidence type="ECO:0000256" key="2">
    <source>
        <dbReference type="ARBA" id="ARBA00022840"/>
    </source>
</evidence>
<dbReference type="CDD" id="cd00009">
    <property type="entry name" value="AAA"/>
    <property type="match status" value="1"/>
</dbReference>
<dbReference type="InterPro" id="IPR025944">
    <property type="entry name" value="Sigma_54_int_dom_CS"/>
</dbReference>
<dbReference type="Pfam" id="PF00158">
    <property type="entry name" value="Sigma54_activat"/>
    <property type="match status" value="1"/>
</dbReference>
<evidence type="ECO:0008006" key="9">
    <source>
        <dbReference type="Google" id="ProtNLM"/>
    </source>
</evidence>
<evidence type="ECO:0000259" key="5">
    <source>
        <dbReference type="PROSITE" id="PS50006"/>
    </source>
</evidence>
<dbReference type="PANTHER" id="PTHR32071">
    <property type="entry name" value="TRANSCRIPTIONAL REGULATORY PROTEIN"/>
    <property type="match status" value="1"/>
</dbReference>
<keyword evidence="1" id="KW-0547">Nucleotide-binding</keyword>
<dbReference type="PROSITE" id="PS50045">
    <property type="entry name" value="SIGMA54_INTERACT_4"/>
    <property type="match status" value="1"/>
</dbReference>
<dbReference type="SMART" id="SM00382">
    <property type="entry name" value="AAA"/>
    <property type="match status" value="1"/>
</dbReference>
<name>A0A1F5VTZ9_9BACT</name>
<comment type="caution">
    <text evidence="7">The sequence shown here is derived from an EMBL/GenBank/DDBJ whole genome shotgun (WGS) entry which is preliminary data.</text>
</comment>
<evidence type="ECO:0000259" key="6">
    <source>
        <dbReference type="PROSITE" id="PS50045"/>
    </source>
</evidence>
<dbReference type="InterPro" id="IPR008984">
    <property type="entry name" value="SMAD_FHA_dom_sf"/>
</dbReference>
<dbReference type="Proteomes" id="UP000178943">
    <property type="component" value="Unassembled WGS sequence"/>
</dbReference>
<dbReference type="Gene3D" id="3.40.50.300">
    <property type="entry name" value="P-loop containing nucleotide triphosphate hydrolases"/>
    <property type="match status" value="1"/>
</dbReference>
<dbReference type="PROSITE" id="PS00688">
    <property type="entry name" value="SIGMA54_INTERACT_3"/>
    <property type="match status" value="1"/>
</dbReference>
<feature type="domain" description="FHA" evidence="5">
    <location>
        <begin position="26"/>
        <end position="75"/>
    </location>
</feature>
<dbReference type="SUPFAM" id="SSF52540">
    <property type="entry name" value="P-loop containing nucleoside triphosphate hydrolases"/>
    <property type="match status" value="1"/>
</dbReference>
<feature type="domain" description="Sigma-54 factor interaction" evidence="6">
    <location>
        <begin position="312"/>
        <end position="542"/>
    </location>
</feature>
<dbReference type="InterPro" id="IPR058031">
    <property type="entry name" value="AAA_lid_NorR"/>
</dbReference>
<evidence type="ECO:0000313" key="7">
    <source>
        <dbReference type="EMBL" id="OGF66984.1"/>
    </source>
</evidence>
<dbReference type="InterPro" id="IPR027417">
    <property type="entry name" value="P-loop_NTPase"/>
</dbReference>
<proteinExistence type="predicted"/>
<dbReference type="GO" id="GO:0005524">
    <property type="term" value="F:ATP binding"/>
    <property type="evidence" value="ECO:0007669"/>
    <property type="project" value="UniProtKB-KW"/>
</dbReference>
<dbReference type="InterPro" id="IPR002078">
    <property type="entry name" value="Sigma_54_int"/>
</dbReference>
<evidence type="ECO:0000313" key="8">
    <source>
        <dbReference type="Proteomes" id="UP000178943"/>
    </source>
</evidence>
<dbReference type="InterPro" id="IPR003593">
    <property type="entry name" value="AAA+_ATPase"/>
</dbReference>
<dbReference type="Pfam" id="PF25601">
    <property type="entry name" value="AAA_lid_14"/>
    <property type="match status" value="1"/>
</dbReference>
<dbReference type="SMART" id="SM00240">
    <property type="entry name" value="FHA"/>
    <property type="match status" value="1"/>
</dbReference>
<dbReference type="SUPFAM" id="SSF49879">
    <property type="entry name" value="SMAD/FHA domain"/>
    <property type="match status" value="1"/>
</dbReference>
<dbReference type="CDD" id="cd00060">
    <property type="entry name" value="FHA"/>
    <property type="match status" value="1"/>
</dbReference>
<dbReference type="GO" id="GO:0006355">
    <property type="term" value="P:regulation of DNA-templated transcription"/>
    <property type="evidence" value="ECO:0007669"/>
    <property type="project" value="InterPro"/>
</dbReference>
<evidence type="ECO:0000256" key="1">
    <source>
        <dbReference type="ARBA" id="ARBA00022741"/>
    </source>
</evidence>
<evidence type="ECO:0000256" key="3">
    <source>
        <dbReference type="ARBA" id="ARBA00023015"/>
    </source>
</evidence>
<dbReference type="EMBL" id="MFGW01000076">
    <property type="protein sequence ID" value="OGF66984.1"/>
    <property type="molecule type" value="Genomic_DNA"/>
</dbReference>